<organism evidence="1">
    <name type="scientific">marine metagenome</name>
    <dbReference type="NCBI Taxonomy" id="408172"/>
    <lineage>
        <taxon>unclassified sequences</taxon>
        <taxon>metagenomes</taxon>
        <taxon>ecological metagenomes</taxon>
    </lineage>
</organism>
<protein>
    <submittedName>
        <fullName evidence="1">Uncharacterized protein</fullName>
    </submittedName>
</protein>
<feature type="non-terminal residue" evidence="1">
    <location>
        <position position="1"/>
    </location>
</feature>
<dbReference type="EMBL" id="UINC01085405">
    <property type="protein sequence ID" value="SVC32919.1"/>
    <property type="molecule type" value="Genomic_DNA"/>
</dbReference>
<name>A0A382L8F9_9ZZZZ</name>
<accession>A0A382L8F9</accession>
<dbReference type="AlphaFoldDB" id="A0A382L8F9"/>
<gene>
    <name evidence="1" type="ORF">METZ01_LOCUS285773</name>
</gene>
<evidence type="ECO:0000313" key="1">
    <source>
        <dbReference type="EMBL" id="SVC32919.1"/>
    </source>
</evidence>
<reference evidence="1" key="1">
    <citation type="submission" date="2018-05" db="EMBL/GenBank/DDBJ databases">
        <authorList>
            <person name="Lanie J.A."/>
            <person name="Ng W.-L."/>
            <person name="Kazmierczak K.M."/>
            <person name="Andrzejewski T.M."/>
            <person name="Davidsen T.M."/>
            <person name="Wayne K.J."/>
            <person name="Tettelin H."/>
            <person name="Glass J.I."/>
            <person name="Rusch D."/>
            <person name="Podicherti R."/>
            <person name="Tsui H.-C.T."/>
            <person name="Winkler M.E."/>
        </authorList>
    </citation>
    <scope>NUCLEOTIDE SEQUENCE</scope>
</reference>
<proteinExistence type="predicted"/>
<sequence length="48" mass="5259">VLQSTDKFGDEKMFSPGSVPDIPYLAFEYITQCVRFVANMASNGSPIS</sequence>